<dbReference type="InterPro" id="IPR014729">
    <property type="entry name" value="Rossmann-like_a/b/a_fold"/>
</dbReference>
<evidence type="ECO:0000256" key="2">
    <source>
        <dbReference type="ARBA" id="ARBA00022695"/>
    </source>
</evidence>
<dbReference type="Gene3D" id="3.40.50.620">
    <property type="entry name" value="HUPs"/>
    <property type="match status" value="1"/>
</dbReference>
<evidence type="ECO:0000256" key="1">
    <source>
        <dbReference type="ARBA" id="ARBA00022679"/>
    </source>
</evidence>
<dbReference type="PANTHER" id="PTHR43793">
    <property type="entry name" value="FAD SYNTHASE"/>
    <property type="match status" value="1"/>
</dbReference>
<gene>
    <name evidence="4" type="ORF">K4G57_06730</name>
</gene>
<dbReference type="InterPro" id="IPR004821">
    <property type="entry name" value="Cyt_trans-like"/>
</dbReference>
<reference evidence="4 5" key="1">
    <citation type="submission" date="2021-08" db="EMBL/GenBank/DDBJ databases">
        <title>Helicobacter spp. isolated from feces of Anatolian Ground Squirrel (Spermophilus xanthoprymnus) in Turkey.</title>
        <authorList>
            <person name="Aydin F."/>
            <person name="Abay S."/>
            <person name="Kayman T."/>
            <person name="Karakaya E."/>
            <person name="Saticioglu I.B."/>
        </authorList>
    </citation>
    <scope>NUCLEOTIDE SEQUENCE [LARGE SCALE GENOMIC DNA]</scope>
    <source>
        <strain evidence="4 5">Faydin-H70</strain>
    </source>
</reference>
<comment type="caution">
    <text evidence="4">The sequence shown here is derived from an EMBL/GenBank/DDBJ whole genome shotgun (WGS) entry which is preliminary data.</text>
</comment>
<proteinExistence type="predicted"/>
<dbReference type="NCBIfam" id="TIGR00125">
    <property type="entry name" value="cyt_tran_rel"/>
    <property type="match status" value="1"/>
</dbReference>
<keyword evidence="1" id="KW-0808">Transferase</keyword>
<dbReference type="Pfam" id="PF01467">
    <property type="entry name" value="CTP_transf_like"/>
    <property type="match status" value="1"/>
</dbReference>
<keyword evidence="5" id="KW-1185">Reference proteome</keyword>
<dbReference type="EMBL" id="JAIGYQ010000009">
    <property type="protein sequence ID" value="MBX7491155.1"/>
    <property type="molecule type" value="Genomic_DNA"/>
</dbReference>
<accession>A0ABS7JP13</accession>
<evidence type="ECO:0000313" key="5">
    <source>
        <dbReference type="Proteomes" id="UP000700059"/>
    </source>
</evidence>
<evidence type="ECO:0000313" key="4">
    <source>
        <dbReference type="EMBL" id="MBX7491155.1"/>
    </source>
</evidence>
<keyword evidence="2 4" id="KW-0548">Nucleotidyltransferase</keyword>
<dbReference type="GO" id="GO:0016779">
    <property type="term" value="F:nucleotidyltransferase activity"/>
    <property type="evidence" value="ECO:0007669"/>
    <property type="project" value="UniProtKB-KW"/>
</dbReference>
<dbReference type="Proteomes" id="UP000700059">
    <property type="component" value="Unassembled WGS sequence"/>
</dbReference>
<protein>
    <submittedName>
        <fullName evidence="4">Adenylyltransferase/cytidyltransferase family protein</fullName>
    </submittedName>
</protein>
<dbReference type="SUPFAM" id="SSF52374">
    <property type="entry name" value="Nucleotidylyl transferase"/>
    <property type="match status" value="1"/>
</dbReference>
<sequence>MHLNRKRVLTFGTFDLFHFGHLKLLQRAAKLGDELFVGISSDSLNFAKKSRLPIMNEFERAHIVASLKCVNSVFLEESLELKRQYLLRYEADILVMGDDWSGKFDEFADICEVIYLPRTKNISTSELLQRIKNDF</sequence>
<evidence type="ECO:0000259" key="3">
    <source>
        <dbReference type="Pfam" id="PF01467"/>
    </source>
</evidence>
<dbReference type="PANTHER" id="PTHR43793:SF1">
    <property type="entry name" value="FAD SYNTHASE"/>
    <property type="match status" value="1"/>
</dbReference>
<organism evidence="4 5">
    <name type="scientific">Helicobacter turcicus</name>
    <dbReference type="NCBI Taxonomy" id="2867412"/>
    <lineage>
        <taxon>Bacteria</taxon>
        <taxon>Pseudomonadati</taxon>
        <taxon>Campylobacterota</taxon>
        <taxon>Epsilonproteobacteria</taxon>
        <taxon>Campylobacterales</taxon>
        <taxon>Helicobacteraceae</taxon>
        <taxon>Helicobacter</taxon>
    </lineage>
</organism>
<name>A0ABS7JP13_9HELI</name>
<feature type="domain" description="Cytidyltransferase-like" evidence="3">
    <location>
        <begin position="9"/>
        <end position="129"/>
    </location>
</feature>
<dbReference type="InterPro" id="IPR050385">
    <property type="entry name" value="Archaeal_FAD_synthase"/>
</dbReference>